<evidence type="ECO:0000256" key="1">
    <source>
        <dbReference type="ARBA" id="ARBA00005564"/>
    </source>
</evidence>
<dbReference type="GO" id="GO:0006006">
    <property type="term" value="P:glucose metabolic process"/>
    <property type="evidence" value="ECO:0007669"/>
    <property type="project" value="UniProtKB-KW"/>
</dbReference>
<dbReference type="GO" id="GO:0017057">
    <property type="term" value="F:6-phosphogluconolactonase activity"/>
    <property type="evidence" value="ECO:0007669"/>
    <property type="project" value="TreeGrafter"/>
</dbReference>
<evidence type="ECO:0000313" key="4">
    <source>
        <dbReference type="EMBL" id="NMM48486.1"/>
    </source>
</evidence>
<dbReference type="RefSeq" id="WP_169680405.1">
    <property type="nucleotide sequence ID" value="NZ_JABBNU010000005.1"/>
</dbReference>
<dbReference type="EMBL" id="JABBNU010000005">
    <property type="protein sequence ID" value="NMM48486.1"/>
    <property type="molecule type" value="Genomic_DNA"/>
</dbReference>
<feature type="signal peptide" evidence="3">
    <location>
        <begin position="1"/>
        <end position="21"/>
    </location>
</feature>
<dbReference type="Pfam" id="PF10282">
    <property type="entry name" value="Lactonase"/>
    <property type="match status" value="1"/>
</dbReference>
<name>A0A848IXX7_9BACT</name>
<keyword evidence="3" id="KW-0732">Signal</keyword>
<keyword evidence="5" id="KW-1185">Reference proteome</keyword>
<dbReference type="InterPro" id="IPR015943">
    <property type="entry name" value="WD40/YVTN_repeat-like_dom_sf"/>
</dbReference>
<dbReference type="Gene3D" id="2.130.10.10">
    <property type="entry name" value="YVTN repeat-like/Quinoprotein amine dehydrogenase"/>
    <property type="match status" value="1"/>
</dbReference>
<dbReference type="AlphaFoldDB" id="A0A848IXX7"/>
<dbReference type="InterPro" id="IPR019405">
    <property type="entry name" value="Lactonase_7-beta_prop"/>
</dbReference>
<dbReference type="SUPFAM" id="SSF51004">
    <property type="entry name" value="C-terminal (heme d1) domain of cytochrome cd1-nitrite reductase"/>
    <property type="match status" value="1"/>
</dbReference>
<sequence length="371" mass="41676">MKRINLSILIFLCLLFNQIKAQESFVLVGKYDSKEDKGIAICKFDPSKNAMQRVNTYDAVSNPSYIIYDDEKSIVYVVEETASKDGGRMTSLNFDRKKGELIALNSVPTYGDHPCVLIKSPDSKYIIAGNYTGGNFSVYKLSPDGSIGKHVQTVNHKGESINEERQEGPHVHDLIFSHDGKYLLVADLGTDRVEVYSYKADDNEPFKWEESKGIKVPEGHGPRHIKFTNDGEHLIIVEELSETIGIASYDEGQLKYLETKSLKEETKREKGSAAEIQFIDGSDSFIVSNRGDVNELTLFKNDSDQQITFSAGVEWPRYFMVLPDKSKLMVAGQKSNNIVIVDVPEGDSENKTNLEVLKIDNPVFLLPLKYK</sequence>
<accession>A0A848IXX7</accession>
<proteinExistence type="inferred from homology"/>
<keyword evidence="2" id="KW-0119">Carbohydrate metabolism</keyword>
<dbReference type="InterPro" id="IPR050282">
    <property type="entry name" value="Cycloisomerase_2"/>
</dbReference>
<evidence type="ECO:0000256" key="3">
    <source>
        <dbReference type="SAM" id="SignalP"/>
    </source>
</evidence>
<keyword evidence="2" id="KW-0313">Glucose metabolism</keyword>
<organism evidence="4 5">
    <name type="scientific">Marinigracilibium pacificum</name>
    <dbReference type="NCBI Taxonomy" id="2729599"/>
    <lineage>
        <taxon>Bacteria</taxon>
        <taxon>Pseudomonadati</taxon>
        <taxon>Bacteroidota</taxon>
        <taxon>Cytophagia</taxon>
        <taxon>Cytophagales</taxon>
        <taxon>Flammeovirgaceae</taxon>
        <taxon>Marinigracilibium</taxon>
    </lineage>
</organism>
<protein>
    <submittedName>
        <fullName evidence="4">Lactonase family protein</fullName>
    </submittedName>
</protein>
<gene>
    <name evidence="4" type="ORF">HH304_08750</name>
</gene>
<evidence type="ECO:0000256" key="2">
    <source>
        <dbReference type="ARBA" id="ARBA00022526"/>
    </source>
</evidence>
<dbReference type="Proteomes" id="UP000559010">
    <property type="component" value="Unassembled WGS sequence"/>
</dbReference>
<evidence type="ECO:0000313" key="5">
    <source>
        <dbReference type="Proteomes" id="UP000559010"/>
    </source>
</evidence>
<dbReference type="PANTHER" id="PTHR30344:SF1">
    <property type="entry name" value="6-PHOSPHOGLUCONOLACTONASE"/>
    <property type="match status" value="1"/>
</dbReference>
<comment type="similarity">
    <text evidence="1">Belongs to the cycloisomerase 2 family.</text>
</comment>
<reference evidence="4 5" key="1">
    <citation type="submission" date="2020-04" db="EMBL/GenBank/DDBJ databases">
        <title>Flammeovirgaceae bacterium KN852 isolated from deep sea.</title>
        <authorList>
            <person name="Zhang D.-C."/>
        </authorList>
    </citation>
    <scope>NUCLEOTIDE SEQUENCE [LARGE SCALE GENOMIC DNA]</scope>
    <source>
        <strain evidence="4 5">KN852</strain>
    </source>
</reference>
<dbReference type="PANTHER" id="PTHR30344">
    <property type="entry name" value="6-PHOSPHOGLUCONOLACTONASE-RELATED"/>
    <property type="match status" value="1"/>
</dbReference>
<feature type="chain" id="PRO_5032648713" evidence="3">
    <location>
        <begin position="22"/>
        <end position="371"/>
    </location>
</feature>
<comment type="caution">
    <text evidence="4">The sequence shown here is derived from an EMBL/GenBank/DDBJ whole genome shotgun (WGS) entry which is preliminary data.</text>
</comment>
<dbReference type="InterPro" id="IPR011048">
    <property type="entry name" value="Haem_d1_sf"/>
</dbReference>